<dbReference type="GO" id="GO:0004842">
    <property type="term" value="F:ubiquitin-protein transferase activity"/>
    <property type="evidence" value="ECO:0007669"/>
    <property type="project" value="InterPro"/>
</dbReference>
<name>A0AAN9T003_PSOTE</name>
<feature type="compositionally biased region" description="Basic and acidic residues" evidence="1">
    <location>
        <begin position="149"/>
        <end position="166"/>
    </location>
</feature>
<dbReference type="GO" id="GO:0030014">
    <property type="term" value="C:CCR4-NOT complex"/>
    <property type="evidence" value="ECO:0007669"/>
    <property type="project" value="InterPro"/>
</dbReference>
<dbReference type="SUPFAM" id="SSF54928">
    <property type="entry name" value="RNA-binding domain, RBD"/>
    <property type="match status" value="1"/>
</dbReference>
<dbReference type="GO" id="GO:0003676">
    <property type="term" value="F:nucleic acid binding"/>
    <property type="evidence" value="ECO:0007669"/>
    <property type="project" value="InterPro"/>
</dbReference>
<proteinExistence type="predicted"/>
<protein>
    <recommendedName>
        <fullName evidence="4">RRM domain-containing protein</fullName>
    </recommendedName>
</protein>
<dbReference type="Proteomes" id="UP001386955">
    <property type="component" value="Unassembled WGS sequence"/>
</dbReference>
<evidence type="ECO:0000256" key="1">
    <source>
        <dbReference type="SAM" id="MobiDB-lite"/>
    </source>
</evidence>
<feature type="compositionally biased region" description="Basic and acidic residues" evidence="1">
    <location>
        <begin position="75"/>
        <end position="86"/>
    </location>
</feature>
<dbReference type="InterPro" id="IPR035979">
    <property type="entry name" value="RBD_domain_sf"/>
</dbReference>
<evidence type="ECO:0000313" key="3">
    <source>
        <dbReference type="Proteomes" id="UP001386955"/>
    </source>
</evidence>
<comment type="caution">
    <text evidence="2">The sequence shown here is derived from an EMBL/GenBank/DDBJ whole genome shotgun (WGS) entry which is preliminary data.</text>
</comment>
<feature type="region of interest" description="Disordered" evidence="1">
    <location>
        <begin position="75"/>
        <end position="190"/>
    </location>
</feature>
<evidence type="ECO:0008006" key="4">
    <source>
        <dbReference type="Google" id="ProtNLM"/>
    </source>
</evidence>
<keyword evidence="3" id="KW-1185">Reference proteome</keyword>
<reference evidence="2 3" key="1">
    <citation type="submission" date="2024-01" db="EMBL/GenBank/DDBJ databases">
        <title>The genomes of 5 underutilized Papilionoideae crops provide insights into root nodulation and disease resistanc.</title>
        <authorList>
            <person name="Jiang F."/>
        </authorList>
    </citation>
    <scope>NUCLEOTIDE SEQUENCE [LARGE SCALE GENOMIC DNA]</scope>
    <source>
        <strain evidence="2">DUOXIRENSHENG_FW03</strain>
        <tissue evidence="2">Leaves</tissue>
    </source>
</reference>
<accession>A0AAN9T003</accession>
<dbReference type="Gene3D" id="3.30.70.330">
    <property type="match status" value="1"/>
</dbReference>
<feature type="compositionally biased region" description="Basic and acidic residues" evidence="1">
    <location>
        <begin position="107"/>
        <end position="119"/>
    </location>
</feature>
<dbReference type="InterPro" id="IPR012677">
    <property type="entry name" value="Nucleotide-bd_a/b_plait_sf"/>
</dbReference>
<dbReference type="InterPro" id="IPR013083">
    <property type="entry name" value="Znf_RING/FYVE/PHD"/>
</dbReference>
<dbReference type="Pfam" id="PF14570">
    <property type="entry name" value="zf-RING_4"/>
    <property type="match status" value="1"/>
</dbReference>
<dbReference type="PANTHER" id="PTHR12603">
    <property type="entry name" value="CCR4-NOT TRANSCRIPTION COMPLEX RELATED"/>
    <property type="match status" value="1"/>
</dbReference>
<dbReference type="EMBL" id="JAYMYS010000002">
    <property type="protein sequence ID" value="KAK7404658.1"/>
    <property type="molecule type" value="Genomic_DNA"/>
</dbReference>
<dbReference type="GO" id="GO:0016567">
    <property type="term" value="P:protein ubiquitination"/>
    <property type="evidence" value="ECO:0007669"/>
    <property type="project" value="TreeGrafter"/>
</dbReference>
<feature type="compositionally biased region" description="Low complexity" evidence="1">
    <location>
        <begin position="128"/>
        <end position="139"/>
    </location>
</feature>
<gene>
    <name evidence="2" type="ORF">VNO78_05613</name>
</gene>
<evidence type="ECO:0000313" key="2">
    <source>
        <dbReference type="EMBL" id="KAK7404658.1"/>
    </source>
</evidence>
<dbReference type="AlphaFoldDB" id="A0AAN9T003"/>
<organism evidence="2 3">
    <name type="scientific">Psophocarpus tetragonolobus</name>
    <name type="common">Winged bean</name>
    <name type="synonym">Dolichos tetragonolobus</name>
    <dbReference type="NCBI Taxonomy" id="3891"/>
    <lineage>
        <taxon>Eukaryota</taxon>
        <taxon>Viridiplantae</taxon>
        <taxon>Streptophyta</taxon>
        <taxon>Embryophyta</taxon>
        <taxon>Tracheophyta</taxon>
        <taxon>Spermatophyta</taxon>
        <taxon>Magnoliopsida</taxon>
        <taxon>eudicotyledons</taxon>
        <taxon>Gunneridae</taxon>
        <taxon>Pentapetalae</taxon>
        <taxon>rosids</taxon>
        <taxon>fabids</taxon>
        <taxon>Fabales</taxon>
        <taxon>Fabaceae</taxon>
        <taxon>Papilionoideae</taxon>
        <taxon>50 kb inversion clade</taxon>
        <taxon>NPAAA clade</taxon>
        <taxon>indigoferoid/millettioid clade</taxon>
        <taxon>Phaseoleae</taxon>
        <taxon>Psophocarpus</taxon>
    </lineage>
</organism>
<dbReference type="Gene3D" id="3.30.40.10">
    <property type="entry name" value="Zinc/RING finger domain, C3HC4 (zinc finger)"/>
    <property type="match status" value="1"/>
</dbReference>
<feature type="compositionally biased region" description="Low complexity" evidence="1">
    <location>
        <begin position="170"/>
        <end position="181"/>
    </location>
</feature>
<sequence length="916" mass="102558">MQRFPCHFNMTGHAGGQGHAILFGVSWFDPCHTGEMFEQLFSIDEDDGVRLWGFKIKVDPRNDGEEWLPLNGLLNKEHDKNEDSSRPPEAASPAGTGEPPGGPDPAAPHDRRSRLERTPRSRRRSRLARQIAAAIASSTPKSRRRSRLARPDRGGDRASRPNRGGDRVSAARSSGSSPRTGPRTRSKRRFTAAFSAVQIPSEILASVPRSARSSGSSPRCLEPPRSRRILASALGAAPRTPAALRRVSNPDQIPSEVAFSAPPRPPAPAALRRAVSNRPDHDLDRVSAAQLAADLGFSAPLAMLSEDNSCMVYNVWRNAHPNWLIKGFHSVVLDSRITYIPLMGPHFMWTKSKGTPNVVAEKLDRALATQQWLDQFPHCYLLNGDGSKINVWNDPWLHAKDPYVPSDKIEGLEELKTNIKDIVNNVDSQNDCLFTILKQLGSEAQITVIATLWSIWRWGIKIVEREHRVSQRGLWPIREFASTICRPIRETLTCAFDVDAIICVWCWHHIMNMAEKDYIKGRCPACRSPYDKEKIVGMAANCERLLNEINMEKKMKTQKVKFKSSDGRKKLSSVRVIQRNLVYIVGLPLNLADEDLLKRREYFSQYGKVVKVAMSRTAAGVIQQFPNDTCSVYVYSLKASLTPCSNPDCLYLHEIGPQEDSFTKDEIISAYTRFLSSSDLMTLVLLWFTAISRAQISAPPGFSIPSRLPPPGFSSHVRVEQAFDSISGNSLFDHSLLRNSYQTPPARNLGSAGDIEFVDPAILAVGKRRLQGSLNSPALDMRSVFTPQSNYFGNDARLQLLMQRSLSPQQNLRFTEIGNTYSQLGDSSYAVSSRFDQSLVSNGDPFQRLSRQQSANGVLSNGVWDRWNELQDGNSLGVAELLRNERLGFNKFYSEYDDSKFRMPNSGNLYNRTFRM</sequence>
<feature type="compositionally biased region" description="Low complexity" evidence="1">
    <location>
        <begin position="87"/>
        <end position="97"/>
    </location>
</feature>
<dbReference type="PANTHER" id="PTHR12603:SF36">
    <property type="entry name" value="RNA BINDING (RRM_RBD_RNP MOTIFS) FAMILY PROTEIN"/>
    <property type="match status" value="1"/>
</dbReference>
<dbReference type="InterPro" id="IPR039780">
    <property type="entry name" value="Mot2"/>
</dbReference>